<evidence type="ECO:0000256" key="11">
    <source>
        <dbReference type="RuleBase" id="RU004327"/>
    </source>
</evidence>
<evidence type="ECO:0000259" key="14">
    <source>
        <dbReference type="Pfam" id="PF02879"/>
    </source>
</evidence>
<dbReference type="NCBIfam" id="TIGR01455">
    <property type="entry name" value="glmM"/>
    <property type="match status" value="1"/>
</dbReference>
<evidence type="ECO:0000259" key="13">
    <source>
        <dbReference type="Pfam" id="PF02878"/>
    </source>
</evidence>
<dbReference type="InterPro" id="IPR016066">
    <property type="entry name" value="A-D-PHexomutase_CS"/>
</dbReference>
<dbReference type="InterPro" id="IPR005841">
    <property type="entry name" value="Alpha-D-phosphohexomutase_SF"/>
</dbReference>
<dbReference type="GO" id="GO:0008966">
    <property type="term" value="F:phosphoglucosamine mutase activity"/>
    <property type="evidence" value="ECO:0007669"/>
    <property type="project" value="UniProtKB-UniRule"/>
</dbReference>
<dbReference type="SUPFAM" id="SSF55957">
    <property type="entry name" value="Phosphoglucomutase, C-terminal domain"/>
    <property type="match status" value="1"/>
</dbReference>
<dbReference type="Proteomes" id="UP000235589">
    <property type="component" value="Chromosome"/>
</dbReference>
<evidence type="ECO:0000256" key="8">
    <source>
        <dbReference type="ARBA" id="ARBA00068193"/>
    </source>
</evidence>
<feature type="domain" description="Alpha-D-phosphohexomutase alpha/beta/alpha" evidence="15">
    <location>
        <begin position="260"/>
        <end position="371"/>
    </location>
</feature>
<comment type="function">
    <text evidence="9 11">Catalyzes the conversion of glucosamine-6-phosphate to glucosamine-1-phosphate.</text>
</comment>
<name>A0A2K9NZK5_9FIRM</name>
<evidence type="ECO:0000256" key="4">
    <source>
        <dbReference type="ARBA" id="ARBA00022842"/>
    </source>
</evidence>
<gene>
    <name evidence="9" type="primary">glmM</name>
    <name evidence="16" type="ORF">B9O19_00273</name>
</gene>
<comment type="similarity">
    <text evidence="1 9 10">Belongs to the phosphohexose mutase family.</text>
</comment>
<feature type="binding site" description="via phosphate group" evidence="9">
    <location>
        <position position="103"/>
    </location>
    <ligand>
        <name>Mg(2+)</name>
        <dbReference type="ChEBI" id="CHEBI:18420"/>
    </ligand>
</feature>
<keyword evidence="5 9" id="KW-0413">Isomerase</keyword>
<dbReference type="PANTHER" id="PTHR42946">
    <property type="entry name" value="PHOSPHOHEXOSE MUTASE"/>
    <property type="match status" value="1"/>
</dbReference>
<reference evidence="16 17" key="1">
    <citation type="submission" date="2017-04" db="EMBL/GenBank/DDBJ databases">
        <title>Monoglobus pectinilyticus 14 draft genome.</title>
        <authorList>
            <person name="Kim C."/>
            <person name="Rosendale D.I."/>
            <person name="Kelly W.J."/>
            <person name="Tannock G.W."/>
            <person name="Patchett M.L."/>
            <person name="Jordens J.Z."/>
        </authorList>
    </citation>
    <scope>NUCLEOTIDE SEQUENCE [LARGE SCALE GENOMIC DNA]</scope>
    <source>
        <strain evidence="16 17">14</strain>
    </source>
</reference>
<dbReference type="SUPFAM" id="SSF53738">
    <property type="entry name" value="Phosphoglucomutase, first 3 domains"/>
    <property type="match status" value="3"/>
</dbReference>
<keyword evidence="2 9" id="KW-0597">Phosphoprotein</keyword>
<evidence type="ECO:0000259" key="15">
    <source>
        <dbReference type="Pfam" id="PF02880"/>
    </source>
</evidence>
<dbReference type="Gene3D" id="3.30.310.50">
    <property type="entry name" value="Alpha-D-phosphohexomutase, C-terminal domain"/>
    <property type="match status" value="1"/>
</dbReference>
<dbReference type="InterPro" id="IPR005845">
    <property type="entry name" value="A-D-PHexomutase_a/b/a-II"/>
</dbReference>
<feature type="domain" description="Alpha-D-phosphohexomutase alpha/beta/alpha" evidence="14">
    <location>
        <begin position="161"/>
        <end position="256"/>
    </location>
</feature>
<dbReference type="InterPro" id="IPR036900">
    <property type="entry name" value="A-D-PHexomutase_C_sf"/>
</dbReference>
<dbReference type="PRINTS" id="PR00509">
    <property type="entry name" value="PGMPMM"/>
</dbReference>
<dbReference type="InterPro" id="IPR006352">
    <property type="entry name" value="GlmM_bact"/>
</dbReference>
<dbReference type="AlphaFoldDB" id="A0A2K9NZK5"/>
<accession>A0A2K9NZK5</accession>
<dbReference type="GO" id="GO:0000287">
    <property type="term" value="F:magnesium ion binding"/>
    <property type="evidence" value="ECO:0007669"/>
    <property type="project" value="UniProtKB-UniRule"/>
</dbReference>
<dbReference type="RefSeq" id="WP_102364755.1">
    <property type="nucleotide sequence ID" value="NZ_CP020991.1"/>
</dbReference>
<evidence type="ECO:0000313" key="17">
    <source>
        <dbReference type="Proteomes" id="UP000235589"/>
    </source>
</evidence>
<evidence type="ECO:0000313" key="16">
    <source>
        <dbReference type="EMBL" id="AUO18457.1"/>
    </source>
</evidence>
<feature type="binding site" evidence="9">
    <location>
        <position position="243"/>
    </location>
    <ligand>
        <name>Mg(2+)</name>
        <dbReference type="ChEBI" id="CHEBI:18420"/>
    </ligand>
</feature>
<dbReference type="GO" id="GO:0006048">
    <property type="term" value="P:UDP-N-acetylglucosamine biosynthetic process"/>
    <property type="evidence" value="ECO:0007669"/>
    <property type="project" value="TreeGrafter"/>
</dbReference>
<feature type="active site" description="Phosphoserine intermediate" evidence="9">
    <location>
        <position position="103"/>
    </location>
</feature>
<dbReference type="InterPro" id="IPR016055">
    <property type="entry name" value="A-D-PHexomutase_a/b/a-I/II/III"/>
</dbReference>
<dbReference type="FunFam" id="3.40.120.10:FF:000001">
    <property type="entry name" value="Phosphoglucosamine mutase"/>
    <property type="match status" value="1"/>
</dbReference>
<dbReference type="InterPro" id="IPR005843">
    <property type="entry name" value="A-D-PHexomutase_C"/>
</dbReference>
<evidence type="ECO:0000256" key="6">
    <source>
        <dbReference type="ARBA" id="ARBA00050364"/>
    </source>
</evidence>
<dbReference type="InterPro" id="IPR050060">
    <property type="entry name" value="Phosphoglucosamine_mutase"/>
</dbReference>
<dbReference type="EMBL" id="CP020991">
    <property type="protein sequence ID" value="AUO18457.1"/>
    <property type="molecule type" value="Genomic_DNA"/>
</dbReference>
<dbReference type="KEGG" id="mpec:B9O19_00273"/>
<evidence type="ECO:0000256" key="3">
    <source>
        <dbReference type="ARBA" id="ARBA00022723"/>
    </source>
</evidence>
<dbReference type="FunFam" id="3.40.120.10:FF:000002">
    <property type="entry name" value="Phosphoglucosamine mutase"/>
    <property type="match status" value="1"/>
</dbReference>
<dbReference type="GO" id="GO:0005829">
    <property type="term" value="C:cytosol"/>
    <property type="evidence" value="ECO:0007669"/>
    <property type="project" value="TreeGrafter"/>
</dbReference>
<feature type="binding site" evidence="9">
    <location>
        <position position="245"/>
    </location>
    <ligand>
        <name>Mg(2+)</name>
        <dbReference type="ChEBI" id="CHEBI:18420"/>
    </ligand>
</feature>
<feature type="domain" description="Alpha-D-phosphohexomutase C-terminal" evidence="12">
    <location>
        <begin position="376"/>
        <end position="446"/>
    </location>
</feature>
<dbReference type="GO" id="GO:0005975">
    <property type="term" value="P:carbohydrate metabolic process"/>
    <property type="evidence" value="ECO:0007669"/>
    <property type="project" value="InterPro"/>
</dbReference>
<dbReference type="FunFam" id="3.30.310.50:FF:000001">
    <property type="entry name" value="Phosphoglucosamine mutase"/>
    <property type="match status" value="1"/>
</dbReference>
<dbReference type="GeneID" id="98061702"/>
<sequence length="453" mass="48656">MGRLFGTDGVRGVANKDGELTPELAFKIGKAGAYVLTETCGDKPRILVGKDTRISGGILESALVAGICSVGAEAVLAGVIPTPAIAHLVRSEGFDAGVMISASHNPFEHNGIKYFSGSGYKLSDEIENRIESIILDNSEKIESPIGKNIGHITIDDSLVDKYIKFAETTCDTVFDGIKIAIDCANGASSVTAKKALEELGAEVCVINDSPNGININENCGSTHLENLAAFVTECGAYVGLAFDGDADRVLAVDENGHIVDGDKIMTVIGLDMKKNGKLPDNTIVATVMSNLGFFVMGEENGINIKRTKVGDRYVLEEMLKNNHLIGGEQSGHVILLEHNTTGDGLVTGIQLVSVLKHSGKRLSELASAMQVYPQVLINASVKNELKNEENYMKFPEIKQAIEALESEFKDTGRVLIRPSGTEPLVRVMIEGKDENLIEKRARELANLFEAKLN</sequence>
<comment type="cofactor">
    <cofactor evidence="9">
        <name>Mg(2+)</name>
        <dbReference type="ChEBI" id="CHEBI:18420"/>
    </cofactor>
    <text evidence="9">Binds 1 Mg(2+) ion per subunit.</text>
</comment>
<feature type="binding site" evidence="9">
    <location>
        <position position="247"/>
    </location>
    <ligand>
        <name>Mg(2+)</name>
        <dbReference type="ChEBI" id="CHEBI:18420"/>
    </ligand>
</feature>
<organism evidence="16 17">
    <name type="scientific">Monoglobus pectinilyticus</name>
    <dbReference type="NCBI Taxonomy" id="1981510"/>
    <lineage>
        <taxon>Bacteria</taxon>
        <taxon>Bacillati</taxon>
        <taxon>Bacillota</taxon>
        <taxon>Clostridia</taxon>
        <taxon>Monoglobales</taxon>
        <taxon>Monoglobaceae</taxon>
        <taxon>Monoglobus</taxon>
    </lineage>
</organism>
<evidence type="ECO:0000256" key="5">
    <source>
        <dbReference type="ARBA" id="ARBA00023235"/>
    </source>
</evidence>
<comment type="catalytic activity">
    <reaction evidence="6 9 11">
        <text>alpha-D-glucosamine 1-phosphate = D-glucosamine 6-phosphate</text>
        <dbReference type="Rhea" id="RHEA:23424"/>
        <dbReference type="ChEBI" id="CHEBI:58516"/>
        <dbReference type="ChEBI" id="CHEBI:58725"/>
        <dbReference type="EC" id="5.4.2.10"/>
    </reaction>
</comment>
<evidence type="ECO:0000256" key="1">
    <source>
        <dbReference type="ARBA" id="ARBA00010231"/>
    </source>
</evidence>
<dbReference type="InterPro" id="IPR005844">
    <property type="entry name" value="A-D-PHexomutase_a/b/a-I"/>
</dbReference>
<evidence type="ECO:0000256" key="10">
    <source>
        <dbReference type="RuleBase" id="RU004326"/>
    </source>
</evidence>
<dbReference type="Pfam" id="PF02880">
    <property type="entry name" value="PGM_PMM_III"/>
    <property type="match status" value="1"/>
</dbReference>
<dbReference type="Pfam" id="PF00408">
    <property type="entry name" value="PGM_PMM_IV"/>
    <property type="match status" value="1"/>
</dbReference>
<dbReference type="Gene3D" id="3.40.120.10">
    <property type="entry name" value="Alpha-D-Glucose-1,6-Bisphosphate, subunit A, domain 3"/>
    <property type="match status" value="3"/>
</dbReference>
<dbReference type="EC" id="5.4.2.10" evidence="7 9"/>
<dbReference type="GO" id="GO:0004615">
    <property type="term" value="F:phosphomannomutase activity"/>
    <property type="evidence" value="ECO:0007669"/>
    <property type="project" value="TreeGrafter"/>
</dbReference>
<dbReference type="InterPro" id="IPR005846">
    <property type="entry name" value="A-D-PHexomutase_a/b/a-III"/>
</dbReference>
<dbReference type="Pfam" id="PF02878">
    <property type="entry name" value="PGM_PMM_I"/>
    <property type="match status" value="1"/>
</dbReference>
<dbReference type="CDD" id="cd05802">
    <property type="entry name" value="GlmM"/>
    <property type="match status" value="1"/>
</dbReference>
<keyword evidence="3 9" id="KW-0479">Metal-binding</keyword>
<dbReference type="Pfam" id="PF02879">
    <property type="entry name" value="PGM_PMM_II"/>
    <property type="match status" value="1"/>
</dbReference>
<evidence type="ECO:0000259" key="12">
    <source>
        <dbReference type="Pfam" id="PF00408"/>
    </source>
</evidence>
<protein>
    <recommendedName>
        <fullName evidence="8 9">Phosphoglucosamine mutase</fullName>
        <ecNumber evidence="7 9">5.4.2.10</ecNumber>
    </recommendedName>
</protein>
<evidence type="ECO:0000256" key="2">
    <source>
        <dbReference type="ARBA" id="ARBA00022553"/>
    </source>
</evidence>
<dbReference type="PANTHER" id="PTHR42946:SF1">
    <property type="entry name" value="PHOSPHOGLUCOMUTASE (ALPHA-D-GLUCOSE-1,6-BISPHOSPHATE-DEPENDENT)"/>
    <property type="match status" value="1"/>
</dbReference>
<dbReference type="PROSITE" id="PS00710">
    <property type="entry name" value="PGM_PMM"/>
    <property type="match status" value="1"/>
</dbReference>
<dbReference type="GO" id="GO:0009252">
    <property type="term" value="P:peptidoglycan biosynthetic process"/>
    <property type="evidence" value="ECO:0007669"/>
    <property type="project" value="TreeGrafter"/>
</dbReference>
<comment type="PTM">
    <text evidence="9">Activated by phosphorylation.</text>
</comment>
<dbReference type="OrthoDB" id="9806956at2"/>
<evidence type="ECO:0000256" key="7">
    <source>
        <dbReference type="ARBA" id="ARBA00066330"/>
    </source>
</evidence>
<feature type="domain" description="Alpha-D-phosphohexomutase alpha/beta/alpha" evidence="13">
    <location>
        <begin position="3"/>
        <end position="139"/>
    </location>
</feature>
<keyword evidence="17" id="KW-1185">Reference proteome</keyword>
<proteinExistence type="inferred from homology"/>
<dbReference type="HAMAP" id="MF_01554_B">
    <property type="entry name" value="GlmM_B"/>
    <property type="match status" value="1"/>
</dbReference>
<keyword evidence="4 9" id="KW-0460">Magnesium</keyword>
<evidence type="ECO:0000256" key="9">
    <source>
        <dbReference type="HAMAP-Rule" id="MF_01554"/>
    </source>
</evidence>
<feature type="modified residue" description="Phosphoserine" evidence="9">
    <location>
        <position position="103"/>
    </location>
</feature>